<dbReference type="PANTHER" id="PTHR38792:SF3">
    <property type="entry name" value="BNR_ASP-BOX REPEAT DOMAIN PROTEIN (AFU_ORTHOLOGUE AFUA_7G06430)-RELATED"/>
    <property type="match status" value="1"/>
</dbReference>
<keyword evidence="1" id="KW-0732">Signal</keyword>
<proteinExistence type="predicted"/>
<dbReference type="AlphaFoldDB" id="A0A9P4MEH4"/>
<accession>A0A9P4MEH4</accession>
<organism evidence="2 3">
    <name type="scientific">Myriangium duriaei CBS 260.36</name>
    <dbReference type="NCBI Taxonomy" id="1168546"/>
    <lineage>
        <taxon>Eukaryota</taxon>
        <taxon>Fungi</taxon>
        <taxon>Dikarya</taxon>
        <taxon>Ascomycota</taxon>
        <taxon>Pezizomycotina</taxon>
        <taxon>Dothideomycetes</taxon>
        <taxon>Dothideomycetidae</taxon>
        <taxon>Myriangiales</taxon>
        <taxon>Myriangiaceae</taxon>
        <taxon>Myriangium</taxon>
    </lineage>
</organism>
<evidence type="ECO:0000256" key="1">
    <source>
        <dbReference type="SAM" id="SignalP"/>
    </source>
</evidence>
<gene>
    <name evidence="2" type="ORF">K461DRAFT_328575</name>
</gene>
<protein>
    <submittedName>
        <fullName evidence="2">Glycoside hydrolase family 93 protein</fullName>
    </submittedName>
</protein>
<dbReference type="Gene3D" id="2.120.10.10">
    <property type="match status" value="1"/>
</dbReference>
<dbReference type="SUPFAM" id="SSF50939">
    <property type="entry name" value="Sialidases"/>
    <property type="match status" value="1"/>
</dbReference>
<feature type="signal peptide" evidence="1">
    <location>
        <begin position="1"/>
        <end position="18"/>
    </location>
</feature>
<dbReference type="EMBL" id="ML996088">
    <property type="protein sequence ID" value="KAF2151185.1"/>
    <property type="molecule type" value="Genomic_DNA"/>
</dbReference>
<evidence type="ECO:0000313" key="3">
    <source>
        <dbReference type="Proteomes" id="UP000799439"/>
    </source>
</evidence>
<dbReference type="OrthoDB" id="2130735at2759"/>
<name>A0A9P4MEH4_9PEZI</name>
<dbReference type="PANTHER" id="PTHR38792">
    <property type="entry name" value="BNR/ASP-BOX REPEAT DOMAIN PROTEIN (AFU_ORTHOLOGUE AFUA_7G06430)-RELATED"/>
    <property type="match status" value="1"/>
</dbReference>
<sequence>MKWAWGIFSLALASVATAAKPAETYTNVTVFDPPADYTIPRTLYARTLQLPDGTLLSTWENYLPNNDSNPYFPIYESCDNGKTWSERSRLYDQVNHWGARYQPFLYQLPQNVGAYKKGDILLAGNFIPNDLSQTKIDIYVSSDNAKSWRFVSSVARGGEALPNNGLTPVWEPFLMVYKNQLVCFYSDQRDFTHNGQKLVHQTSTDLVNWGSVVNDVAYNNTDWRPGMTTVSALPNGKYIMTYEFYGAVEAAFAVYYRVADSPLLFNEAQGYVVKATDGTVPVSSPYNVWTPVGGKDGSIIVSCGTLSQIFINHDLATPGSPWQKVEVPAGISYTRSLRILKDPSELLIVGGGVLSGTNNSVLATLVKVPACKKKSISCYQFLIEIWLLRSCEIMSVNAQAFFVLYYSCC</sequence>
<feature type="chain" id="PRO_5040105272" evidence="1">
    <location>
        <begin position="19"/>
        <end position="409"/>
    </location>
</feature>
<keyword evidence="2" id="KW-0378">Hydrolase</keyword>
<dbReference type="GO" id="GO:0016787">
    <property type="term" value="F:hydrolase activity"/>
    <property type="evidence" value="ECO:0007669"/>
    <property type="project" value="UniProtKB-KW"/>
</dbReference>
<comment type="caution">
    <text evidence="2">The sequence shown here is derived from an EMBL/GenBank/DDBJ whole genome shotgun (WGS) entry which is preliminary data.</text>
</comment>
<dbReference type="InterPro" id="IPR036278">
    <property type="entry name" value="Sialidase_sf"/>
</dbReference>
<dbReference type="Proteomes" id="UP000799439">
    <property type="component" value="Unassembled WGS sequence"/>
</dbReference>
<keyword evidence="3" id="KW-1185">Reference proteome</keyword>
<evidence type="ECO:0000313" key="2">
    <source>
        <dbReference type="EMBL" id="KAF2151185.1"/>
    </source>
</evidence>
<reference evidence="2" key="1">
    <citation type="journal article" date="2020" name="Stud. Mycol.">
        <title>101 Dothideomycetes genomes: a test case for predicting lifestyles and emergence of pathogens.</title>
        <authorList>
            <person name="Haridas S."/>
            <person name="Albert R."/>
            <person name="Binder M."/>
            <person name="Bloem J."/>
            <person name="Labutti K."/>
            <person name="Salamov A."/>
            <person name="Andreopoulos B."/>
            <person name="Baker S."/>
            <person name="Barry K."/>
            <person name="Bills G."/>
            <person name="Bluhm B."/>
            <person name="Cannon C."/>
            <person name="Castanera R."/>
            <person name="Culley D."/>
            <person name="Daum C."/>
            <person name="Ezra D."/>
            <person name="Gonzalez J."/>
            <person name="Henrissat B."/>
            <person name="Kuo A."/>
            <person name="Liang C."/>
            <person name="Lipzen A."/>
            <person name="Lutzoni F."/>
            <person name="Magnuson J."/>
            <person name="Mondo S."/>
            <person name="Nolan M."/>
            <person name="Ohm R."/>
            <person name="Pangilinan J."/>
            <person name="Park H.-J."/>
            <person name="Ramirez L."/>
            <person name="Alfaro M."/>
            <person name="Sun H."/>
            <person name="Tritt A."/>
            <person name="Yoshinaga Y."/>
            <person name="Zwiers L.-H."/>
            <person name="Turgeon B."/>
            <person name="Goodwin S."/>
            <person name="Spatafora J."/>
            <person name="Crous P."/>
            <person name="Grigoriev I."/>
        </authorList>
    </citation>
    <scope>NUCLEOTIDE SEQUENCE</scope>
    <source>
        <strain evidence="2">CBS 260.36</strain>
    </source>
</reference>
<dbReference type="CDD" id="cd15482">
    <property type="entry name" value="Sialidase_non-viral"/>
    <property type="match status" value="1"/>
</dbReference>